<feature type="region of interest" description="Disordered" evidence="1">
    <location>
        <begin position="122"/>
        <end position="143"/>
    </location>
</feature>
<dbReference type="Pfam" id="PF00313">
    <property type="entry name" value="CSD"/>
    <property type="match status" value="1"/>
</dbReference>
<evidence type="ECO:0000313" key="4">
    <source>
        <dbReference type="Proteomes" id="UP000014978"/>
    </source>
</evidence>
<dbReference type="EMBL" id="ATCN01001135">
    <property type="protein sequence ID" value="EPR77942.1"/>
    <property type="molecule type" value="Genomic_DNA"/>
</dbReference>
<comment type="caution">
    <text evidence="3">The sequence shown here is derived from an EMBL/GenBank/DDBJ whole genome shotgun (WGS) entry which is preliminary data.</text>
</comment>
<gene>
    <name evidence="3" type="ORF">SLOPH_219</name>
</gene>
<dbReference type="InParanoid" id="S7W883"/>
<name>S7W883_SPRLO</name>
<dbReference type="Proteomes" id="UP000014978">
    <property type="component" value="Unassembled WGS sequence"/>
</dbReference>
<dbReference type="AlphaFoldDB" id="S7W883"/>
<proteinExistence type="predicted"/>
<dbReference type="Gene3D" id="2.40.50.140">
    <property type="entry name" value="Nucleic acid-binding proteins"/>
    <property type="match status" value="1"/>
</dbReference>
<evidence type="ECO:0000256" key="1">
    <source>
        <dbReference type="SAM" id="MobiDB-lite"/>
    </source>
</evidence>
<dbReference type="InterPro" id="IPR012340">
    <property type="entry name" value="NA-bd_OB-fold"/>
</dbReference>
<sequence>MKEKKIFNGKIKFFSYSRGYGFIIPDNDEIGEDVFFHFSSIITPKGYVVYLIPGQDVNFEVVKGPKGFLAKNVSSNSKTPECQLPDDIDEKMKDNMSIFYHYLYSFRKVMDGVLNDEISRVQKSASLEEKTTPTTKDEEQNDE</sequence>
<feature type="domain" description="CSD" evidence="2">
    <location>
        <begin position="6"/>
        <end position="75"/>
    </location>
</feature>
<keyword evidence="3" id="KW-0238">DNA-binding</keyword>
<reference evidence="4" key="1">
    <citation type="journal article" date="2013" name="PLoS Genet.">
        <title>The genome of Spraguea lophii and the basis of host-microsporidian interactions.</title>
        <authorList>
            <person name="Campbell S.E."/>
            <person name="Williams T.A."/>
            <person name="Yousuf A."/>
            <person name="Soanes D.M."/>
            <person name="Paszkiewicz K.H."/>
            <person name="Williams B.A.P."/>
        </authorList>
    </citation>
    <scope>NUCLEOTIDE SEQUENCE [LARGE SCALE GENOMIC DNA]</scope>
    <source>
        <strain evidence="4">42_110</strain>
    </source>
</reference>
<dbReference type="InterPro" id="IPR011129">
    <property type="entry name" value="CSD"/>
</dbReference>
<evidence type="ECO:0000259" key="2">
    <source>
        <dbReference type="PROSITE" id="PS51857"/>
    </source>
</evidence>
<feature type="compositionally biased region" description="Basic and acidic residues" evidence="1">
    <location>
        <begin position="126"/>
        <end position="143"/>
    </location>
</feature>
<organism evidence="3 4">
    <name type="scientific">Spraguea lophii (strain 42_110)</name>
    <name type="common">Microsporidian parasite</name>
    <dbReference type="NCBI Taxonomy" id="1358809"/>
    <lineage>
        <taxon>Eukaryota</taxon>
        <taxon>Fungi</taxon>
        <taxon>Fungi incertae sedis</taxon>
        <taxon>Microsporidia</taxon>
        <taxon>Spragueidae</taxon>
        <taxon>Spraguea</taxon>
    </lineage>
</organism>
<dbReference type="SUPFAM" id="SSF50249">
    <property type="entry name" value="Nucleic acid-binding proteins"/>
    <property type="match status" value="1"/>
</dbReference>
<dbReference type="PANTHER" id="PTHR11544">
    <property type="entry name" value="COLD SHOCK DOMAIN CONTAINING PROTEINS"/>
    <property type="match status" value="1"/>
</dbReference>
<dbReference type="GO" id="GO:0003677">
    <property type="term" value="F:DNA binding"/>
    <property type="evidence" value="ECO:0007669"/>
    <property type="project" value="UniProtKB-KW"/>
</dbReference>
<keyword evidence="4" id="KW-1185">Reference proteome</keyword>
<evidence type="ECO:0000313" key="3">
    <source>
        <dbReference type="EMBL" id="EPR77942.1"/>
    </source>
</evidence>
<dbReference type="SMART" id="SM00357">
    <property type="entry name" value="CSP"/>
    <property type="match status" value="1"/>
</dbReference>
<dbReference type="PRINTS" id="PR00050">
    <property type="entry name" value="COLDSHOCK"/>
</dbReference>
<dbReference type="STRING" id="1358809.S7W883"/>
<dbReference type="InterPro" id="IPR050181">
    <property type="entry name" value="Cold_shock_domain"/>
</dbReference>
<dbReference type="HOGENOM" id="CLU_150840_0_0_1"/>
<dbReference type="PROSITE" id="PS51857">
    <property type="entry name" value="CSD_2"/>
    <property type="match status" value="1"/>
</dbReference>
<dbReference type="OMA" id="PQQICEF"/>
<protein>
    <submittedName>
        <fullName evidence="3">Cold-shock DNA-binding protein</fullName>
    </submittedName>
</protein>
<accession>S7W883</accession>
<dbReference type="InterPro" id="IPR002059">
    <property type="entry name" value="CSP_DNA-bd"/>
</dbReference>
<dbReference type="OrthoDB" id="422005at2759"/>
<dbReference type="VEuPathDB" id="MicrosporidiaDB:SLOPH_219"/>